<feature type="compositionally biased region" description="Pro residues" evidence="3">
    <location>
        <begin position="401"/>
        <end position="424"/>
    </location>
</feature>
<dbReference type="Pfam" id="PF00098">
    <property type="entry name" value="zf-CCHC"/>
    <property type="match status" value="1"/>
</dbReference>
<feature type="region of interest" description="Disordered" evidence="3">
    <location>
        <begin position="401"/>
        <end position="464"/>
    </location>
</feature>
<feature type="compositionally biased region" description="Polar residues" evidence="3">
    <location>
        <begin position="287"/>
        <end position="299"/>
    </location>
</feature>
<evidence type="ECO:0000313" key="6">
    <source>
        <dbReference type="Proteomes" id="UP001151760"/>
    </source>
</evidence>
<feature type="compositionally biased region" description="Basic and acidic residues" evidence="3">
    <location>
        <begin position="273"/>
        <end position="286"/>
    </location>
</feature>
<dbReference type="InterPro" id="IPR001878">
    <property type="entry name" value="Znf_CCHC"/>
</dbReference>
<dbReference type="InterPro" id="IPR045358">
    <property type="entry name" value="Ty3_capsid"/>
</dbReference>
<dbReference type="GO" id="GO:0003964">
    <property type="term" value="F:RNA-directed DNA polymerase activity"/>
    <property type="evidence" value="ECO:0007669"/>
    <property type="project" value="UniProtKB-KW"/>
</dbReference>
<keyword evidence="1" id="KW-0479">Metal-binding</keyword>
<feature type="coiled-coil region" evidence="2">
    <location>
        <begin position="174"/>
        <end position="201"/>
    </location>
</feature>
<evidence type="ECO:0000256" key="1">
    <source>
        <dbReference type="PROSITE-ProRule" id="PRU00047"/>
    </source>
</evidence>
<keyword evidence="5" id="KW-0808">Transferase</keyword>
<keyword evidence="5" id="KW-0695">RNA-directed DNA polymerase</keyword>
<dbReference type="PROSITE" id="PS50158">
    <property type="entry name" value="ZF_CCHC"/>
    <property type="match status" value="1"/>
</dbReference>
<evidence type="ECO:0000259" key="4">
    <source>
        <dbReference type="PROSITE" id="PS50158"/>
    </source>
</evidence>
<feature type="compositionally biased region" description="Acidic residues" evidence="3">
    <location>
        <begin position="495"/>
        <end position="523"/>
    </location>
</feature>
<sequence length="803" mass="89017">MTEFQRQQGPANCLAQPELADCIDLLFCLATLFRSFVHVLATLYSLLSVTSISQLAMINQSVTAALAARDATRNGKDSHTSGTGVRRNERFVQECTYQDFMKYQPIYFKGTEGVVELTQWFERMETVFHISNCSIENQIKFSTCTLLAGALTWWNSHVMTVAHDVAYAMTWTDLKKKMTDKYCLRNEMKKLEAELWNLKVKGTDVLGYNQRFQELSLLCVRMFSEESDKIERYVGGLPDMIHSSVVASMPKTMQEAIEMATELMDRRISTFAERQAESNRKLEDTSRNNQNQQQPSKRQNVARVYIAGPGDKKQYGGTKPLCTKVPANTNNQGGNGAGQKPTCYECGVQGHFKRECPKLNVTFLILRSNNKGADEEIPDGGAPRVIVYGYDGLLMQPVDPPSPYYVPGPKQPPSPDYVPGPEHPLSPIEIPYVPEPEYPKYLVPSEDEAPMEDQPLPADASPVALSPGYVLDFDLEEDPEEDFEEDHADYPADGGDGDDEPSGDDSDDDDDEEEPFEDEEEEEHLASADFSAIPVVDPVPSAGDTEAFETDESAPIPRPPQIRIPFAQTRLRKARKTVRPKPPMSASIEARIAEHAAVPTPPLPVTSLPLPLPSPFTTSPTDAGAPLGYRAAGIRMRAVVASPPSLLPSTSYKTDVPEVEMPPRKKASAARQPRPTPEVDTWDEIVEAMMEIAPTTLEGVDQRVTELDTTVRQRTEEDRPYHRHTALALDREAVYARIAWTSSEERIAAIEAHVRTLEVQVATLITQTTSLQTRLTSALGRIATLEARDPEPQDGPAEAGSSC</sequence>
<feature type="compositionally biased region" description="Acidic residues" evidence="3">
    <location>
        <begin position="478"/>
        <end position="487"/>
    </location>
</feature>
<gene>
    <name evidence="5" type="ORF">Tco_1111603</name>
</gene>
<feature type="region of interest" description="Disordered" evidence="3">
    <location>
        <begin position="651"/>
        <end position="678"/>
    </location>
</feature>
<keyword evidence="1" id="KW-0863">Zinc-finger</keyword>
<protein>
    <submittedName>
        <fullName evidence="5">Reverse transcriptase domain-containing protein</fullName>
    </submittedName>
</protein>
<feature type="domain" description="CCHC-type" evidence="4">
    <location>
        <begin position="343"/>
        <end position="358"/>
    </location>
</feature>
<feature type="region of interest" description="Disordered" evidence="3">
    <location>
        <begin position="478"/>
        <end position="561"/>
    </location>
</feature>
<keyword evidence="5" id="KW-0548">Nucleotidyltransferase</keyword>
<keyword evidence="6" id="KW-1185">Reference proteome</keyword>
<dbReference type="SMART" id="SM00343">
    <property type="entry name" value="ZnF_C2HC"/>
    <property type="match status" value="1"/>
</dbReference>
<comment type="caution">
    <text evidence="5">The sequence shown here is derived from an EMBL/GenBank/DDBJ whole genome shotgun (WGS) entry which is preliminary data.</text>
</comment>
<proteinExistence type="predicted"/>
<dbReference type="SUPFAM" id="SSF57756">
    <property type="entry name" value="Retrovirus zinc finger-like domains"/>
    <property type="match status" value="1"/>
</dbReference>
<feature type="region of interest" description="Disordered" evidence="3">
    <location>
        <begin position="273"/>
        <end position="301"/>
    </location>
</feature>
<organism evidence="5 6">
    <name type="scientific">Tanacetum coccineum</name>
    <dbReference type="NCBI Taxonomy" id="301880"/>
    <lineage>
        <taxon>Eukaryota</taxon>
        <taxon>Viridiplantae</taxon>
        <taxon>Streptophyta</taxon>
        <taxon>Embryophyta</taxon>
        <taxon>Tracheophyta</taxon>
        <taxon>Spermatophyta</taxon>
        <taxon>Magnoliopsida</taxon>
        <taxon>eudicotyledons</taxon>
        <taxon>Gunneridae</taxon>
        <taxon>Pentapetalae</taxon>
        <taxon>asterids</taxon>
        <taxon>campanulids</taxon>
        <taxon>Asterales</taxon>
        <taxon>Asteraceae</taxon>
        <taxon>Asteroideae</taxon>
        <taxon>Anthemideae</taxon>
        <taxon>Anthemidinae</taxon>
        <taxon>Tanacetum</taxon>
    </lineage>
</organism>
<evidence type="ECO:0000256" key="2">
    <source>
        <dbReference type="SAM" id="Coils"/>
    </source>
</evidence>
<dbReference type="InterPro" id="IPR036875">
    <property type="entry name" value="Znf_CCHC_sf"/>
</dbReference>
<reference evidence="5" key="2">
    <citation type="submission" date="2022-01" db="EMBL/GenBank/DDBJ databases">
        <authorList>
            <person name="Yamashiro T."/>
            <person name="Shiraishi A."/>
            <person name="Satake H."/>
            <person name="Nakayama K."/>
        </authorList>
    </citation>
    <scope>NUCLEOTIDE SEQUENCE</scope>
</reference>
<name>A0ABQ5INL0_9ASTR</name>
<dbReference type="Gene3D" id="4.10.60.10">
    <property type="entry name" value="Zinc finger, CCHC-type"/>
    <property type="match status" value="1"/>
</dbReference>
<dbReference type="Proteomes" id="UP001151760">
    <property type="component" value="Unassembled WGS sequence"/>
</dbReference>
<evidence type="ECO:0000313" key="5">
    <source>
        <dbReference type="EMBL" id="GJU01265.1"/>
    </source>
</evidence>
<dbReference type="Pfam" id="PF19259">
    <property type="entry name" value="Ty3_capsid"/>
    <property type="match status" value="1"/>
</dbReference>
<accession>A0ABQ5INL0</accession>
<reference evidence="5" key="1">
    <citation type="journal article" date="2022" name="Int. J. Mol. Sci.">
        <title>Draft Genome of Tanacetum Coccineum: Genomic Comparison of Closely Related Tanacetum-Family Plants.</title>
        <authorList>
            <person name="Yamashiro T."/>
            <person name="Shiraishi A."/>
            <person name="Nakayama K."/>
            <person name="Satake H."/>
        </authorList>
    </citation>
    <scope>NUCLEOTIDE SEQUENCE</scope>
</reference>
<evidence type="ECO:0000256" key="3">
    <source>
        <dbReference type="SAM" id="MobiDB-lite"/>
    </source>
</evidence>
<keyword evidence="1" id="KW-0862">Zinc</keyword>
<keyword evidence="2" id="KW-0175">Coiled coil</keyword>
<dbReference type="EMBL" id="BQNB010020947">
    <property type="protein sequence ID" value="GJU01265.1"/>
    <property type="molecule type" value="Genomic_DNA"/>
</dbReference>